<dbReference type="EMBL" id="JAUHHV010000003">
    <property type="protein sequence ID" value="KAK1429755.1"/>
    <property type="molecule type" value="Genomic_DNA"/>
</dbReference>
<reference evidence="1" key="1">
    <citation type="journal article" date="2023" name="bioRxiv">
        <title>Improved chromosome-level genome assembly for marigold (Tagetes erecta).</title>
        <authorList>
            <person name="Jiang F."/>
            <person name="Yuan L."/>
            <person name="Wang S."/>
            <person name="Wang H."/>
            <person name="Xu D."/>
            <person name="Wang A."/>
            <person name="Fan W."/>
        </authorList>
    </citation>
    <scope>NUCLEOTIDE SEQUENCE</scope>
    <source>
        <strain evidence="1">WSJ</strain>
        <tissue evidence="1">Leaf</tissue>
    </source>
</reference>
<organism evidence="1 2">
    <name type="scientific">Tagetes erecta</name>
    <name type="common">African marigold</name>
    <dbReference type="NCBI Taxonomy" id="13708"/>
    <lineage>
        <taxon>Eukaryota</taxon>
        <taxon>Viridiplantae</taxon>
        <taxon>Streptophyta</taxon>
        <taxon>Embryophyta</taxon>
        <taxon>Tracheophyta</taxon>
        <taxon>Spermatophyta</taxon>
        <taxon>Magnoliopsida</taxon>
        <taxon>eudicotyledons</taxon>
        <taxon>Gunneridae</taxon>
        <taxon>Pentapetalae</taxon>
        <taxon>asterids</taxon>
        <taxon>campanulids</taxon>
        <taxon>Asterales</taxon>
        <taxon>Asteraceae</taxon>
        <taxon>Asteroideae</taxon>
        <taxon>Heliantheae alliance</taxon>
        <taxon>Tageteae</taxon>
        <taxon>Tagetes</taxon>
    </lineage>
</organism>
<evidence type="ECO:0000313" key="2">
    <source>
        <dbReference type="Proteomes" id="UP001229421"/>
    </source>
</evidence>
<gene>
    <name evidence="1" type="ORF">QVD17_11973</name>
</gene>
<sequence length="69" mass="8089">MNDETTAVNVLCVYEWCIFYSSKNLEILTVFMYKTAECGGVKPFCLNVSEQNKKESYWLQTLLKKHQMV</sequence>
<keyword evidence="2" id="KW-1185">Reference proteome</keyword>
<dbReference type="AlphaFoldDB" id="A0AAD8KUE3"/>
<name>A0AAD8KUE3_TARER</name>
<dbReference type="Proteomes" id="UP001229421">
    <property type="component" value="Unassembled WGS sequence"/>
</dbReference>
<proteinExistence type="predicted"/>
<accession>A0AAD8KUE3</accession>
<comment type="caution">
    <text evidence="1">The sequence shown here is derived from an EMBL/GenBank/DDBJ whole genome shotgun (WGS) entry which is preliminary data.</text>
</comment>
<protein>
    <submittedName>
        <fullName evidence="1">Uncharacterized protein</fullName>
    </submittedName>
</protein>
<evidence type="ECO:0000313" key="1">
    <source>
        <dbReference type="EMBL" id="KAK1429755.1"/>
    </source>
</evidence>